<organism evidence="1 2">
    <name type="scientific">Streptococcus ictaluri 707-05</name>
    <dbReference type="NCBI Taxonomy" id="764299"/>
    <lineage>
        <taxon>Bacteria</taxon>
        <taxon>Bacillati</taxon>
        <taxon>Bacillota</taxon>
        <taxon>Bacilli</taxon>
        <taxon>Lactobacillales</taxon>
        <taxon>Streptococcaceae</taxon>
        <taxon>Streptococcus</taxon>
    </lineage>
</organism>
<dbReference type="Gene3D" id="2.60.120.460">
    <property type="entry name" value="YjbQ-like"/>
    <property type="match status" value="1"/>
</dbReference>
<dbReference type="EMBL" id="AEUX02000007">
    <property type="protein sequence ID" value="EHI68809.1"/>
    <property type="molecule type" value="Genomic_DNA"/>
</dbReference>
<evidence type="ECO:0008006" key="3">
    <source>
        <dbReference type="Google" id="ProtNLM"/>
    </source>
</evidence>
<name>G5K559_9STRE</name>
<dbReference type="Proteomes" id="UP000003330">
    <property type="component" value="Unassembled WGS sequence"/>
</dbReference>
<keyword evidence="2" id="KW-1185">Reference proteome</keyword>
<sequence>MIEPHLSKDSYYYPGPKHYEAVEAWPHPEQWLPNGDKKALWNGDAHLKVILISSSQTVPISKGKLSFGKTGYLYFVDFDRTRERERFFQLTIMGE</sequence>
<proteinExistence type="predicted"/>
<evidence type="ECO:0000313" key="2">
    <source>
        <dbReference type="Proteomes" id="UP000003330"/>
    </source>
</evidence>
<dbReference type="InterPro" id="IPR001602">
    <property type="entry name" value="UPF0047_YjbQ-like"/>
</dbReference>
<accession>G5K559</accession>
<dbReference type="AlphaFoldDB" id="G5K559"/>
<dbReference type="eggNOG" id="COG0432">
    <property type="taxonomic scope" value="Bacteria"/>
</dbReference>
<gene>
    <name evidence="1" type="ORF">STRIC_1947</name>
</gene>
<dbReference type="SUPFAM" id="SSF111038">
    <property type="entry name" value="YjbQ-like"/>
    <property type="match status" value="1"/>
</dbReference>
<evidence type="ECO:0000313" key="1">
    <source>
        <dbReference type="EMBL" id="EHI68809.1"/>
    </source>
</evidence>
<protein>
    <recommendedName>
        <fullName evidence="3">YjbQ family protein</fullName>
    </recommendedName>
</protein>
<dbReference type="Pfam" id="PF01894">
    <property type="entry name" value="YjbQ"/>
    <property type="match status" value="1"/>
</dbReference>
<dbReference type="InterPro" id="IPR035917">
    <property type="entry name" value="YjbQ-like_sf"/>
</dbReference>
<reference evidence="1 2" key="1">
    <citation type="journal article" date="2014" name="Int. J. Syst. Evol. Microbiol.">
        <title>Phylogenomics and the dynamic genome evolution of the genus Streptococcus.</title>
        <authorList>
            <consortium name="The Broad Institute Genome Sequencing Platform"/>
            <person name="Richards V.P."/>
            <person name="Palmer S.R."/>
            <person name="Pavinski Bitar P.D."/>
            <person name="Qin X."/>
            <person name="Weinstock G.M."/>
            <person name="Highlander S.K."/>
            <person name="Town C.D."/>
            <person name="Burne R.A."/>
            <person name="Stanhope M.J."/>
        </authorList>
    </citation>
    <scope>NUCLEOTIDE SEQUENCE [LARGE SCALE GENOMIC DNA]</scope>
    <source>
        <strain evidence="1 2">707-05</strain>
    </source>
</reference>
<dbReference type="STRING" id="764299.STRIC_1947"/>
<comment type="caution">
    <text evidence="1">The sequence shown here is derived from an EMBL/GenBank/DDBJ whole genome shotgun (WGS) entry which is preliminary data.</text>
</comment>